<name>A0A8H6T3K7_9AGAR</name>
<proteinExistence type="predicted"/>
<organism evidence="1 2">
    <name type="scientific">Mycena indigotica</name>
    <dbReference type="NCBI Taxonomy" id="2126181"/>
    <lineage>
        <taxon>Eukaryota</taxon>
        <taxon>Fungi</taxon>
        <taxon>Dikarya</taxon>
        <taxon>Basidiomycota</taxon>
        <taxon>Agaricomycotina</taxon>
        <taxon>Agaricomycetes</taxon>
        <taxon>Agaricomycetidae</taxon>
        <taxon>Agaricales</taxon>
        <taxon>Marasmiineae</taxon>
        <taxon>Mycenaceae</taxon>
        <taxon>Mycena</taxon>
    </lineage>
</organism>
<gene>
    <name evidence="1" type="ORF">MIND_00400300</name>
</gene>
<protein>
    <submittedName>
        <fullName evidence="1">Uncharacterized protein</fullName>
    </submittedName>
</protein>
<dbReference type="Proteomes" id="UP000636479">
    <property type="component" value="Unassembled WGS sequence"/>
</dbReference>
<evidence type="ECO:0000313" key="1">
    <source>
        <dbReference type="EMBL" id="KAF7310264.1"/>
    </source>
</evidence>
<evidence type="ECO:0000313" key="2">
    <source>
        <dbReference type="Proteomes" id="UP000636479"/>
    </source>
</evidence>
<dbReference type="EMBL" id="JACAZF010000003">
    <property type="protein sequence ID" value="KAF7310264.1"/>
    <property type="molecule type" value="Genomic_DNA"/>
</dbReference>
<sequence>MATKNAVNCLPFQEVRQDKHPVFTRWDRLQEHPVPRVGTSASASRHTGMGNQAELEELESDGSDDGGSWRRRLPAAIRGVASLARERDFAAAAPRIMWSRFFSTVSFALLGGCRDRAWPGNFGSWGRRSFNRRSEATSARRRVGGLITSWGHSLELNCMLNFVVRECSLLGFKLIVVKVQQGLDSAPVLRVGAFPLVAGRAFASRNGGTHAEMDQVISISI</sequence>
<dbReference type="RefSeq" id="XP_037223714.1">
    <property type="nucleotide sequence ID" value="XM_037360829.1"/>
</dbReference>
<reference evidence="1" key="1">
    <citation type="submission" date="2020-05" db="EMBL/GenBank/DDBJ databases">
        <title>Mycena genomes resolve the evolution of fungal bioluminescence.</title>
        <authorList>
            <person name="Tsai I.J."/>
        </authorList>
    </citation>
    <scope>NUCLEOTIDE SEQUENCE</scope>
    <source>
        <strain evidence="1">171206Taipei</strain>
    </source>
</reference>
<comment type="caution">
    <text evidence="1">The sequence shown here is derived from an EMBL/GenBank/DDBJ whole genome shotgun (WGS) entry which is preliminary data.</text>
</comment>
<accession>A0A8H6T3K7</accession>
<dbReference type="AlphaFoldDB" id="A0A8H6T3K7"/>
<keyword evidence="2" id="KW-1185">Reference proteome</keyword>
<dbReference type="GeneID" id="59343345"/>